<sequence>MEGGGLLSKADQGDPQEAAAVRTELAPSPRRRLFDVPEEAEVEGVLGGAKLDYRSGARLTEGVRIQIPINFIRVNSHVFIVKKRTWGLLE</sequence>
<gene>
    <name evidence="2" type="ORF">MKZ38_004939</name>
</gene>
<dbReference type="AlphaFoldDB" id="A0AAD5RL00"/>
<dbReference type="EMBL" id="JAKWBI020000290">
    <property type="protein sequence ID" value="KAJ2897171.1"/>
    <property type="molecule type" value="Genomic_DNA"/>
</dbReference>
<organism evidence="2 3">
    <name type="scientific">Zalerion maritima</name>
    <dbReference type="NCBI Taxonomy" id="339359"/>
    <lineage>
        <taxon>Eukaryota</taxon>
        <taxon>Fungi</taxon>
        <taxon>Dikarya</taxon>
        <taxon>Ascomycota</taxon>
        <taxon>Pezizomycotina</taxon>
        <taxon>Sordariomycetes</taxon>
        <taxon>Lulworthiomycetidae</taxon>
        <taxon>Lulworthiales</taxon>
        <taxon>Lulworthiaceae</taxon>
        <taxon>Zalerion</taxon>
    </lineage>
</organism>
<name>A0AAD5RL00_9PEZI</name>
<comment type="caution">
    <text evidence="2">The sequence shown here is derived from an EMBL/GenBank/DDBJ whole genome shotgun (WGS) entry which is preliminary data.</text>
</comment>
<proteinExistence type="predicted"/>
<accession>A0AAD5RL00</accession>
<feature type="region of interest" description="Disordered" evidence="1">
    <location>
        <begin position="1"/>
        <end position="26"/>
    </location>
</feature>
<keyword evidence="3" id="KW-1185">Reference proteome</keyword>
<evidence type="ECO:0000313" key="2">
    <source>
        <dbReference type="EMBL" id="KAJ2897171.1"/>
    </source>
</evidence>
<protein>
    <submittedName>
        <fullName evidence="2">Uncharacterized protein</fullName>
    </submittedName>
</protein>
<dbReference type="Proteomes" id="UP001201980">
    <property type="component" value="Unassembled WGS sequence"/>
</dbReference>
<evidence type="ECO:0000313" key="3">
    <source>
        <dbReference type="Proteomes" id="UP001201980"/>
    </source>
</evidence>
<evidence type="ECO:0000256" key="1">
    <source>
        <dbReference type="SAM" id="MobiDB-lite"/>
    </source>
</evidence>
<reference evidence="2" key="1">
    <citation type="submission" date="2022-07" db="EMBL/GenBank/DDBJ databases">
        <title>Draft genome sequence of Zalerion maritima ATCC 34329, a (micro)plastics degrading marine fungus.</title>
        <authorList>
            <person name="Paco A."/>
            <person name="Goncalves M.F.M."/>
            <person name="Rocha-Santos T.A.P."/>
            <person name="Alves A."/>
        </authorList>
    </citation>
    <scope>NUCLEOTIDE SEQUENCE</scope>
    <source>
        <strain evidence="2">ATCC 34329</strain>
    </source>
</reference>